<keyword evidence="5" id="KW-0812">Transmembrane</keyword>
<dbReference type="PANTHER" id="PTHR30489:SF0">
    <property type="entry name" value="LIPOPROTEIN-RELEASING SYSTEM TRANSMEMBRANE PROTEIN LOLE"/>
    <property type="match status" value="1"/>
</dbReference>
<feature type="domain" description="ABC3 transporter permease C-terminal" evidence="8">
    <location>
        <begin position="276"/>
        <end position="409"/>
    </location>
</feature>
<dbReference type="AlphaFoldDB" id="A0A0X1T718"/>
<dbReference type="Proteomes" id="UP000063229">
    <property type="component" value="Chromosome"/>
</dbReference>
<evidence type="ECO:0000256" key="2">
    <source>
        <dbReference type="ARBA" id="ARBA00005236"/>
    </source>
</evidence>
<dbReference type="GO" id="GO:0042953">
    <property type="term" value="P:lipoprotein transport"/>
    <property type="evidence" value="ECO:0007669"/>
    <property type="project" value="InterPro"/>
</dbReference>
<comment type="similarity">
    <text evidence="2">Belongs to the ABC-4 integral membrane protein family. LolC/E subfamily.</text>
</comment>
<organism evidence="10 11">
    <name type="scientific">Pseudomonas agarici</name>
    <dbReference type="NCBI Taxonomy" id="46677"/>
    <lineage>
        <taxon>Bacteria</taxon>
        <taxon>Pseudomonadati</taxon>
        <taxon>Pseudomonadota</taxon>
        <taxon>Gammaproteobacteria</taxon>
        <taxon>Pseudomonadales</taxon>
        <taxon>Pseudomonadaceae</taxon>
        <taxon>Pseudomonas</taxon>
    </lineage>
</organism>
<evidence type="ECO:0000256" key="4">
    <source>
        <dbReference type="ARBA" id="ARBA00022475"/>
    </source>
</evidence>
<dbReference type="NCBIfam" id="TIGR02212">
    <property type="entry name" value="lolCE"/>
    <property type="match status" value="1"/>
</dbReference>
<protein>
    <submittedName>
        <fullName evidence="10">Cell division protein FtsX</fullName>
    </submittedName>
</protein>
<gene>
    <name evidence="10" type="ORF">AWM79_22260</name>
</gene>
<keyword evidence="3" id="KW-0813">Transport</keyword>
<keyword evidence="6" id="KW-1133">Transmembrane helix</keyword>
<dbReference type="KEGG" id="pagb:AWM79_22260"/>
<evidence type="ECO:0000256" key="3">
    <source>
        <dbReference type="ARBA" id="ARBA00022448"/>
    </source>
</evidence>
<dbReference type="GO" id="GO:0044874">
    <property type="term" value="P:lipoprotein localization to outer membrane"/>
    <property type="evidence" value="ECO:0007669"/>
    <property type="project" value="TreeGrafter"/>
</dbReference>
<keyword evidence="10" id="KW-0131">Cell cycle</keyword>
<dbReference type="EMBL" id="CP014135">
    <property type="protein sequence ID" value="AMB87851.1"/>
    <property type="molecule type" value="Genomic_DNA"/>
</dbReference>
<comment type="subcellular location">
    <subcellularLocation>
        <location evidence="1">Cell membrane</location>
        <topology evidence="1">Multi-pass membrane protein</topology>
    </subcellularLocation>
</comment>
<dbReference type="InterPro" id="IPR011925">
    <property type="entry name" value="LolCE_TM"/>
</dbReference>
<dbReference type="GO" id="GO:0051301">
    <property type="term" value="P:cell division"/>
    <property type="evidence" value="ECO:0007669"/>
    <property type="project" value="UniProtKB-KW"/>
</dbReference>
<dbReference type="OrthoDB" id="9808461at2"/>
<dbReference type="GO" id="GO:0098797">
    <property type="term" value="C:plasma membrane protein complex"/>
    <property type="evidence" value="ECO:0007669"/>
    <property type="project" value="TreeGrafter"/>
</dbReference>
<dbReference type="InterPro" id="IPR051447">
    <property type="entry name" value="Lipoprotein-release_system"/>
</dbReference>
<dbReference type="Pfam" id="PF02687">
    <property type="entry name" value="FtsX"/>
    <property type="match status" value="1"/>
</dbReference>
<evidence type="ECO:0000256" key="6">
    <source>
        <dbReference type="ARBA" id="ARBA00022989"/>
    </source>
</evidence>
<keyword evidence="10" id="KW-0132">Cell division</keyword>
<evidence type="ECO:0000313" key="11">
    <source>
        <dbReference type="Proteomes" id="UP000063229"/>
    </source>
</evidence>
<evidence type="ECO:0000256" key="7">
    <source>
        <dbReference type="ARBA" id="ARBA00023136"/>
    </source>
</evidence>
<feature type="domain" description="MacB-like periplasmic core" evidence="9">
    <location>
        <begin position="27"/>
        <end position="195"/>
    </location>
</feature>
<keyword evidence="11" id="KW-1185">Reference proteome</keyword>
<reference evidence="10 11" key="1">
    <citation type="submission" date="2016-01" db="EMBL/GenBank/DDBJ databases">
        <authorList>
            <person name="McClelland M."/>
            <person name="Jain A."/>
            <person name="Saraogi P."/>
            <person name="Mendelson R."/>
            <person name="Westerman R."/>
            <person name="SanMiguel P."/>
            <person name="Csonka L."/>
        </authorList>
    </citation>
    <scope>NUCLEOTIDE SEQUENCE [LARGE SCALE GENOMIC DNA]</scope>
    <source>
        <strain evidence="10 11">NCPPB 2472</strain>
    </source>
</reference>
<evidence type="ECO:0000256" key="5">
    <source>
        <dbReference type="ARBA" id="ARBA00022692"/>
    </source>
</evidence>
<keyword evidence="4" id="KW-1003">Cell membrane</keyword>
<dbReference type="PANTHER" id="PTHR30489">
    <property type="entry name" value="LIPOPROTEIN-RELEASING SYSTEM TRANSMEMBRANE PROTEIN LOLE"/>
    <property type="match status" value="1"/>
</dbReference>
<accession>A0A0X1T718</accession>
<dbReference type="STRING" id="46677.AWM79_22260"/>
<dbReference type="RefSeq" id="WP_026013428.1">
    <property type="nucleotide sequence ID" value="NZ_CP014135.1"/>
</dbReference>
<evidence type="ECO:0000259" key="9">
    <source>
        <dbReference type="Pfam" id="PF12704"/>
    </source>
</evidence>
<proteinExistence type="inferred from homology"/>
<sequence>MFRPLFVFIGTRYTRAKRRSHFVSFISLTSMIGLALGVVVMIVVLSVMNGFDREMRDRVLGMVPHATLESGQPISDWPSLADKVRHNPKVAAVAPFTQMQGLLTNNGQVQKVLLNAIDPAQERKVSIIDRFMLQGQLDALSPGSFGIVIGDKAATKLGVGLGDKLTFVAPEVTVTPAGMFPRMKRFTVVGIFHVGAGELDGYLGLTNLDDLARLHRWKPDQVQGLRLKFNDLFQAPRTAWEIAQQLGDNHYYARDWTRTHGNLYQAIKMEKAIIGLLLLLIVAVAAFNIISTLVMVVNDKKGDIAILRTLGATPGQIMRIFMVQGTVIGVVGTLIGAAVGMFAALNVSAAISALEGLIGHKFLNADVYFIDYLPSQLMAQDVLAVCGAALVLSFLATLYPAWRAARTQPAEALRYE</sequence>
<name>A0A0X1T718_PSEAA</name>
<evidence type="ECO:0000259" key="8">
    <source>
        <dbReference type="Pfam" id="PF02687"/>
    </source>
</evidence>
<evidence type="ECO:0000256" key="1">
    <source>
        <dbReference type="ARBA" id="ARBA00004651"/>
    </source>
</evidence>
<keyword evidence="7" id="KW-0472">Membrane</keyword>
<evidence type="ECO:0000313" key="10">
    <source>
        <dbReference type="EMBL" id="AMB87851.1"/>
    </source>
</evidence>
<dbReference type="InterPro" id="IPR003838">
    <property type="entry name" value="ABC3_permease_C"/>
</dbReference>
<dbReference type="InterPro" id="IPR025857">
    <property type="entry name" value="MacB_PCD"/>
</dbReference>
<dbReference type="Pfam" id="PF12704">
    <property type="entry name" value="MacB_PCD"/>
    <property type="match status" value="1"/>
</dbReference>